<gene>
    <name evidence="2" type="ORF">G7082_14135</name>
</gene>
<dbReference type="RefSeq" id="WP_166035844.1">
    <property type="nucleotide sequence ID" value="NZ_CP049887.1"/>
</dbReference>
<evidence type="ECO:0000313" key="3">
    <source>
        <dbReference type="Proteomes" id="UP000501747"/>
    </source>
</evidence>
<dbReference type="GO" id="GO:0006629">
    <property type="term" value="P:lipid metabolic process"/>
    <property type="evidence" value="ECO:0007669"/>
    <property type="project" value="InterPro"/>
</dbReference>
<dbReference type="GO" id="GO:0008081">
    <property type="term" value="F:phosphoric diester hydrolase activity"/>
    <property type="evidence" value="ECO:0007669"/>
    <property type="project" value="InterPro"/>
</dbReference>
<dbReference type="AlphaFoldDB" id="A0A6G8AWX5"/>
<name>A0A6G8AWX5_9ENTE</name>
<dbReference type="SUPFAM" id="SSF51695">
    <property type="entry name" value="PLC-like phosphodiesterases"/>
    <property type="match status" value="1"/>
</dbReference>
<proteinExistence type="predicted"/>
<dbReference type="PANTHER" id="PTHR46211:SF1">
    <property type="entry name" value="GLYCEROPHOSPHODIESTER PHOSPHODIESTERASE, CYTOPLASMIC"/>
    <property type="match status" value="1"/>
</dbReference>
<dbReference type="Gene3D" id="3.20.20.190">
    <property type="entry name" value="Phosphatidylinositol (PI) phosphodiesterase"/>
    <property type="match status" value="1"/>
</dbReference>
<feature type="domain" description="GP-PDE" evidence="1">
    <location>
        <begin position="2"/>
        <end position="239"/>
    </location>
</feature>
<sequence>MTLVFAHRGSKGTHPENTLIAFKEAIRVQADGIELDVQYTKDKELVVIHDGDVNRTTNKEGLVQNYTLAEIKTLDAGSWFDAKYQEETIPSFDEVLALLEESNYPGILNIEIKTDEYDYDGIEKSVIESLKKYQLSCQIIFSSFNMETMKRVISLDQERPKAMIMDKSERKINFARETAEIDAIHPSMEWIKENQDIIPMFDLKLRPWTANSTEDMNLCFDLKLEGFHTDFPEKAMNEKNKR</sequence>
<keyword evidence="3" id="KW-1185">Reference proteome</keyword>
<dbReference type="Pfam" id="PF03009">
    <property type="entry name" value="GDPD"/>
    <property type="match status" value="1"/>
</dbReference>
<dbReference type="PROSITE" id="PS51704">
    <property type="entry name" value="GP_PDE"/>
    <property type="match status" value="1"/>
</dbReference>
<dbReference type="KEGG" id="vhy:G7082_14135"/>
<evidence type="ECO:0000313" key="2">
    <source>
        <dbReference type="EMBL" id="QIL49558.1"/>
    </source>
</evidence>
<protein>
    <submittedName>
        <fullName evidence="2">Glycerophosphodiester phosphodiesterase</fullName>
    </submittedName>
</protein>
<organism evidence="2 3">
    <name type="scientific">Vagococcus hydrophili</name>
    <dbReference type="NCBI Taxonomy" id="2714947"/>
    <lineage>
        <taxon>Bacteria</taxon>
        <taxon>Bacillati</taxon>
        <taxon>Bacillota</taxon>
        <taxon>Bacilli</taxon>
        <taxon>Lactobacillales</taxon>
        <taxon>Enterococcaceae</taxon>
        <taxon>Vagococcus</taxon>
    </lineage>
</organism>
<dbReference type="Proteomes" id="UP000501747">
    <property type="component" value="Chromosome"/>
</dbReference>
<accession>A0A6G8AWX5</accession>
<dbReference type="InterPro" id="IPR030395">
    <property type="entry name" value="GP_PDE_dom"/>
</dbReference>
<dbReference type="EMBL" id="CP049887">
    <property type="protein sequence ID" value="QIL49558.1"/>
    <property type="molecule type" value="Genomic_DNA"/>
</dbReference>
<dbReference type="CDD" id="cd08563">
    <property type="entry name" value="GDPD_TtGDE_like"/>
    <property type="match status" value="1"/>
</dbReference>
<dbReference type="PANTHER" id="PTHR46211">
    <property type="entry name" value="GLYCEROPHOSPHORYL DIESTER PHOSPHODIESTERASE"/>
    <property type="match status" value="1"/>
</dbReference>
<evidence type="ECO:0000259" key="1">
    <source>
        <dbReference type="PROSITE" id="PS51704"/>
    </source>
</evidence>
<dbReference type="InterPro" id="IPR017946">
    <property type="entry name" value="PLC-like_Pdiesterase_TIM-brl"/>
</dbReference>
<reference evidence="2 3" key="1">
    <citation type="submission" date="2020-03" db="EMBL/GenBank/DDBJ databases">
        <title>Vagococcus sp. nov., isolated from beetles.</title>
        <authorList>
            <person name="Hyun D.-W."/>
            <person name="Bae J.-W."/>
        </authorList>
    </citation>
    <scope>NUCLEOTIDE SEQUENCE [LARGE SCALE GENOMIC DNA]</scope>
    <source>
        <strain evidence="2 3">HDW17B</strain>
    </source>
</reference>